<name>A0A1Z4BQJ8_9FLAO</name>
<sequence length="203" mass="24323">MLSKYIFIFFISFYSFSQNLNQVYMSYQLKERYHTLTIQKDSIVLYIGDKQKGLGTLGGAKYIYYYQERKDTLYFKEGKLLEMYTEESYLTKDVYQLVRDFNNARLKKVSNNELLLLGKNRPYYKKEYLEHILGDNYRFRCKKLYINGELIKDKNLDSIIRNINQENKVKKIFTKEIKGKKAYDKYGVEGLFGVLEIHCITKK</sequence>
<dbReference type="Proteomes" id="UP000197007">
    <property type="component" value="Chromosome"/>
</dbReference>
<dbReference type="KEGG" id="capn:CBG49_10750"/>
<accession>A0A1Z4BQJ8</accession>
<keyword evidence="2" id="KW-1185">Reference proteome</keyword>
<dbReference type="AlphaFoldDB" id="A0A1Z4BQJ8"/>
<evidence type="ECO:0000313" key="1">
    <source>
        <dbReference type="EMBL" id="ASF43512.1"/>
    </source>
</evidence>
<organism evidence="1 2">
    <name type="scientific">Capnocytophaga endodontalis</name>
    <dbReference type="NCBI Taxonomy" id="2708117"/>
    <lineage>
        <taxon>Bacteria</taxon>
        <taxon>Pseudomonadati</taxon>
        <taxon>Bacteroidota</taxon>
        <taxon>Flavobacteriia</taxon>
        <taxon>Flavobacteriales</taxon>
        <taxon>Flavobacteriaceae</taxon>
        <taxon>Capnocytophaga</taxon>
    </lineage>
</organism>
<reference evidence="2" key="1">
    <citation type="submission" date="2017-06" db="EMBL/GenBank/DDBJ databases">
        <title>Complete genome sequence of Capnocytophaga sp. KCOM 1579 (=ChDC OS43) isolated from a human refractory periapical abscess lesion.</title>
        <authorList>
            <person name="Kook J.-K."/>
            <person name="Park S.-N."/>
            <person name="Lim Y.K."/>
            <person name="Roh H."/>
        </authorList>
    </citation>
    <scope>NUCLEOTIDE SEQUENCE [LARGE SCALE GENOMIC DNA]</scope>
    <source>
        <strain evidence="2">ChDC OS43</strain>
    </source>
</reference>
<proteinExistence type="predicted"/>
<evidence type="ECO:0000313" key="2">
    <source>
        <dbReference type="Proteomes" id="UP000197007"/>
    </source>
</evidence>
<gene>
    <name evidence="1" type="ORF">CBG49_10750</name>
</gene>
<protein>
    <submittedName>
        <fullName evidence="1">Uncharacterized protein</fullName>
    </submittedName>
</protein>
<dbReference type="EMBL" id="CP022022">
    <property type="protein sequence ID" value="ASF43512.1"/>
    <property type="molecule type" value="Genomic_DNA"/>
</dbReference>